<keyword evidence="3" id="KW-1185">Reference proteome</keyword>
<gene>
    <name evidence="2" type="ORF">M0639_29675</name>
</gene>
<dbReference type="Proteomes" id="UP000831484">
    <property type="component" value="Plasmid pdjl-6-1"/>
</dbReference>
<dbReference type="AlphaFoldDB" id="A0AB38RMB5"/>
<evidence type="ECO:0000256" key="1">
    <source>
        <dbReference type="SAM" id="MobiDB-lite"/>
    </source>
</evidence>
<evidence type="ECO:0000313" key="2">
    <source>
        <dbReference type="EMBL" id="UPU46219.1"/>
    </source>
</evidence>
<accession>A0AB38RMB5</accession>
<reference evidence="3" key="1">
    <citation type="journal article" date="2022" name="Environ. Microbiol.">
        <title>Functional analysis, diversity, and distribution of carbendazim hydrolases MheI and CbmA, responsible for the initial step in carbendazim degradation.</title>
        <authorList>
            <person name="Zhang M."/>
            <person name="Bai X."/>
            <person name="Li Q."/>
            <person name="Zhang L."/>
            <person name="Zhu Q."/>
            <person name="Gao S."/>
            <person name="Ke Z."/>
            <person name="Jiang M."/>
            <person name="Hu J."/>
            <person name="Qiu J."/>
            <person name="Hong Q."/>
        </authorList>
    </citation>
    <scope>NUCLEOTIDE SEQUENCE [LARGE SCALE GENOMIC DNA]</scope>
    <source>
        <strain evidence="3">djl-6</strain>
    </source>
</reference>
<feature type="compositionally biased region" description="Low complexity" evidence="1">
    <location>
        <begin position="135"/>
        <end position="145"/>
    </location>
</feature>
<feature type="compositionally biased region" description="Basic and acidic residues" evidence="1">
    <location>
        <begin position="120"/>
        <end position="134"/>
    </location>
</feature>
<geneLocation type="plasmid" evidence="2 3">
    <name>pdjl-6-1</name>
</geneLocation>
<dbReference type="EMBL" id="CP096564">
    <property type="protein sequence ID" value="UPU46219.1"/>
    <property type="molecule type" value="Genomic_DNA"/>
</dbReference>
<proteinExistence type="predicted"/>
<organism evidence="2 3">
    <name type="scientific">Rhodococcus qingshengii JCM 15477</name>
    <dbReference type="NCBI Taxonomy" id="1303681"/>
    <lineage>
        <taxon>Bacteria</taxon>
        <taxon>Bacillati</taxon>
        <taxon>Actinomycetota</taxon>
        <taxon>Actinomycetes</taxon>
        <taxon>Mycobacteriales</taxon>
        <taxon>Nocardiaceae</taxon>
        <taxon>Rhodococcus</taxon>
        <taxon>Rhodococcus erythropolis group</taxon>
    </lineage>
</organism>
<dbReference type="RefSeq" id="WP_064074524.1">
    <property type="nucleotide sequence ID" value="NZ_CP096564.1"/>
</dbReference>
<feature type="region of interest" description="Disordered" evidence="1">
    <location>
        <begin position="112"/>
        <end position="151"/>
    </location>
</feature>
<keyword evidence="2" id="KW-0614">Plasmid</keyword>
<evidence type="ECO:0000313" key="3">
    <source>
        <dbReference type="Proteomes" id="UP000831484"/>
    </source>
</evidence>
<name>A0AB38RMB5_RHOSG</name>
<protein>
    <submittedName>
        <fullName evidence="2">Uncharacterized protein</fullName>
    </submittedName>
</protein>
<sequence length="151" mass="15750">MTSTANRVSARERARSATAARLAEEQARIKQNEDDLAAFFKADENSEKAQADAEARIARIREETSEKLLASDATRASSLAALKSRGESVASIVTMTGLTSTEVNKLLKLARTAGGTPAKDSSKADSAKKNEKASAESASSSSDSSPTAVAS</sequence>